<keyword evidence="4 8" id="KW-0249">Electron transport</keyword>
<accession>A0ABW2TB40</accession>
<evidence type="ECO:0000256" key="8">
    <source>
        <dbReference type="RuleBase" id="RU368020"/>
    </source>
</evidence>
<sequence length="63" mass="6761">MRVSVDSGRCVCTGTCAFVAPQVFAIENHSELVVLRPEPDESLRDLVLDAEEQCPTGAIQVTG</sequence>
<dbReference type="InterPro" id="IPR051269">
    <property type="entry name" value="Fe-S_cluster_ET"/>
</dbReference>
<evidence type="ECO:0000256" key="2">
    <source>
        <dbReference type="ARBA" id="ARBA00022448"/>
    </source>
</evidence>
<dbReference type="EMBL" id="JBHTEE010000001">
    <property type="protein sequence ID" value="MFC7605441.1"/>
    <property type="molecule type" value="Genomic_DNA"/>
</dbReference>
<keyword evidence="7" id="KW-0003">3Fe-4S</keyword>
<dbReference type="Proteomes" id="UP001596514">
    <property type="component" value="Unassembled WGS sequence"/>
</dbReference>
<name>A0ABW2TB40_9ACTN</name>
<organism evidence="9 10">
    <name type="scientific">Streptosporangium amethystogenes subsp. fukuiense</name>
    <dbReference type="NCBI Taxonomy" id="698418"/>
    <lineage>
        <taxon>Bacteria</taxon>
        <taxon>Bacillati</taxon>
        <taxon>Actinomycetota</taxon>
        <taxon>Actinomycetes</taxon>
        <taxon>Streptosporangiales</taxon>
        <taxon>Streptosporangiaceae</taxon>
        <taxon>Streptosporangium</taxon>
    </lineage>
</organism>
<evidence type="ECO:0000256" key="5">
    <source>
        <dbReference type="ARBA" id="ARBA00023004"/>
    </source>
</evidence>
<evidence type="ECO:0000256" key="3">
    <source>
        <dbReference type="ARBA" id="ARBA00022723"/>
    </source>
</evidence>
<protein>
    <recommendedName>
        <fullName evidence="8">Ferredoxin</fullName>
    </recommendedName>
</protein>
<evidence type="ECO:0000256" key="7">
    <source>
        <dbReference type="ARBA" id="ARBA00023291"/>
    </source>
</evidence>
<dbReference type="Gene3D" id="3.30.70.20">
    <property type="match status" value="1"/>
</dbReference>
<keyword evidence="3 8" id="KW-0479">Metal-binding</keyword>
<evidence type="ECO:0000313" key="10">
    <source>
        <dbReference type="Proteomes" id="UP001596514"/>
    </source>
</evidence>
<keyword evidence="6 8" id="KW-0411">Iron-sulfur</keyword>
<comment type="cofactor">
    <cofactor evidence="1">
        <name>[3Fe-4S] cluster</name>
        <dbReference type="ChEBI" id="CHEBI:21137"/>
    </cofactor>
</comment>
<evidence type="ECO:0000313" key="9">
    <source>
        <dbReference type="EMBL" id="MFC7605441.1"/>
    </source>
</evidence>
<keyword evidence="10" id="KW-1185">Reference proteome</keyword>
<dbReference type="Pfam" id="PF13370">
    <property type="entry name" value="Fer4_13"/>
    <property type="match status" value="1"/>
</dbReference>
<dbReference type="PANTHER" id="PTHR36923:SF3">
    <property type="entry name" value="FERREDOXIN"/>
    <property type="match status" value="1"/>
</dbReference>
<comment type="caution">
    <text evidence="9">The sequence shown here is derived from an EMBL/GenBank/DDBJ whole genome shotgun (WGS) entry which is preliminary data.</text>
</comment>
<dbReference type="RefSeq" id="WP_343974853.1">
    <property type="nucleotide sequence ID" value="NZ_BAAAGK010000127.1"/>
</dbReference>
<comment type="function">
    <text evidence="8">Ferredoxins are iron-sulfur proteins that transfer electrons in a wide variety of metabolic reactions.</text>
</comment>
<dbReference type="PANTHER" id="PTHR36923">
    <property type="entry name" value="FERREDOXIN"/>
    <property type="match status" value="1"/>
</dbReference>
<keyword evidence="2 8" id="KW-0813">Transport</keyword>
<gene>
    <name evidence="9" type="ORF">ACFQVD_35605</name>
</gene>
<keyword evidence="5 8" id="KW-0408">Iron</keyword>
<evidence type="ECO:0000256" key="6">
    <source>
        <dbReference type="ARBA" id="ARBA00023014"/>
    </source>
</evidence>
<evidence type="ECO:0000256" key="1">
    <source>
        <dbReference type="ARBA" id="ARBA00001927"/>
    </source>
</evidence>
<reference evidence="10" key="1">
    <citation type="journal article" date="2019" name="Int. J. Syst. Evol. Microbiol.">
        <title>The Global Catalogue of Microorganisms (GCM) 10K type strain sequencing project: providing services to taxonomists for standard genome sequencing and annotation.</title>
        <authorList>
            <consortium name="The Broad Institute Genomics Platform"/>
            <consortium name="The Broad Institute Genome Sequencing Center for Infectious Disease"/>
            <person name="Wu L."/>
            <person name="Ma J."/>
        </authorList>
    </citation>
    <scope>NUCLEOTIDE SEQUENCE [LARGE SCALE GENOMIC DNA]</scope>
    <source>
        <strain evidence="10">JCM 10083</strain>
    </source>
</reference>
<dbReference type="SUPFAM" id="SSF54862">
    <property type="entry name" value="4Fe-4S ferredoxins"/>
    <property type="match status" value="1"/>
</dbReference>
<dbReference type="InterPro" id="IPR001080">
    <property type="entry name" value="3Fe4S_ferredoxin"/>
</dbReference>
<proteinExistence type="predicted"/>
<dbReference type="PRINTS" id="PR00352">
    <property type="entry name" value="3FE4SFRDOXIN"/>
</dbReference>
<evidence type="ECO:0000256" key="4">
    <source>
        <dbReference type="ARBA" id="ARBA00022982"/>
    </source>
</evidence>